<dbReference type="Gene3D" id="4.10.240.10">
    <property type="entry name" value="Zn(2)-C6 fungal-type DNA-binding domain"/>
    <property type="match status" value="1"/>
</dbReference>
<dbReference type="AlphaFoldDB" id="A0AA38NHU9"/>
<organism evidence="5 6">
    <name type="scientific">Lentinula aff. detonsa</name>
    <dbReference type="NCBI Taxonomy" id="2804958"/>
    <lineage>
        <taxon>Eukaryota</taxon>
        <taxon>Fungi</taxon>
        <taxon>Dikarya</taxon>
        <taxon>Basidiomycota</taxon>
        <taxon>Agaricomycotina</taxon>
        <taxon>Agaricomycetes</taxon>
        <taxon>Agaricomycetidae</taxon>
        <taxon>Agaricales</taxon>
        <taxon>Marasmiineae</taxon>
        <taxon>Omphalotaceae</taxon>
        <taxon>Lentinula</taxon>
    </lineage>
</organism>
<evidence type="ECO:0000313" key="6">
    <source>
        <dbReference type="Proteomes" id="UP001163798"/>
    </source>
</evidence>
<dbReference type="PROSITE" id="PS50048">
    <property type="entry name" value="ZN2_CY6_FUNGAL_2"/>
    <property type="match status" value="1"/>
</dbReference>
<dbReference type="CDD" id="cd00067">
    <property type="entry name" value="GAL4"/>
    <property type="match status" value="1"/>
</dbReference>
<comment type="caution">
    <text evidence="5">The sequence shown here is derived from an EMBL/GenBank/DDBJ whole genome shotgun (WGS) entry which is preliminary data.</text>
</comment>
<keyword evidence="6" id="KW-1185">Reference proteome</keyword>
<keyword evidence="2" id="KW-0539">Nucleus</keyword>
<feature type="region of interest" description="Disordered" evidence="3">
    <location>
        <begin position="215"/>
        <end position="238"/>
    </location>
</feature>
<evidence type="ECO:0000256" key="1">
    <source>
        <dbReference type="ARBA" id="ARBA00004123"/>
    </source>
</evidence>
<feature type="compositionally biased region" description="Polar residues" evidence="3">
    <location>
        <begin position="31"/>
        <end position="52"/>
    </location>
</feature>
<dbReference type="Pfam" id="PF00172">
    <property type="entry name" value="Zn_clus"/>
    <property type="match status" value="1"/>
</dbReference>
<dbReference type="SUPFAM" id="SSF57701">
    <property type="entry name" value="Zn2/Cys6 DNA-binding domain"/>
    <property type="match status" value="1"/>
</dbReference>
<feature type="region of interest" description="Disordered" evidence="3">
    <location>
        <begin position="1"/>
        <end position="58"/>
    </location>
</feature>
<dbReference type="Pfam" id="PF11951">
    <property type="entry name" value="Fungal_trans_2"/>
    <property type="match status" value="1"/>
</dbReference>
<sequence length="740" mass="82322">MTLSRRSSKSISTSPATSSSSLSPISGSTSLMAGSTSEPSSKNSSVRTSPNRNAIDLPRTQVASKGGCWTCRLRRKKCDEQREGDSCRTCIRLTIECLGWGPKRPEWMRDKQAVEAYKADIKAQLTRAGLIRGQPRSSMLQAQAATAGPTRTRSTNTHRYSAPATATNGPSSSPSLGLGLDFGFSINPYMDPHHLRHEGLLPGVPGMFSMTKTQHAERRLTSGDTGASNSHFHQLPSASFSDPHLNDLDLNSSYFQSPPTTTLPNLGLESNEYDVSAITNFPQHQQNGGFEFNVHPPPELNFPVVSSQNSIQENHVMYYFENVRSAHFLFAVNTTTNVVYSVSWRFELLHHRSHLSDLCSQLIVQEPQGAVTNAVCALASLHFTRKRVAEGLEAPDLNPDHSTAKYFYDESYFQLANAQQIRGHYNESDVIAALHLVYFSQMSGGSMDWMPVLSIALDWLAQIGLPEKEDPKSVLSTLSPAAQIAVKGTMWMDIFASLSLMRPPKHLSLYQRLLSHSAWSIDMNLTHSVSLQMETLTGCPDDVMLAIAEISALAHWKSMERIKGTLNYRDLIHRGDDIEQRLRQRPETPIFEEDPPLHPNLLQPSITDITFPNQEVRKLLASIFRATALLYLHTVLHDSNPGVSDISASVNGVVQLVHQLLPSNVDRVIVFPICLAACMTDDRMHRDFLKGRIQAQDESIGNLMKTRLLMEAVWQKRDIQGGTVDWRETMRDQASNLILL</sequence>
<dbReference type="InterPro" id="IPR021858">
    <property type="entry name" value="Fun_TF"/>
</dbReference>
<evidence type="ECO:0000256" key="3">
    <source>
        <dbReference type="SAM" id="MobiDB-lite"/>
    </source>
</evidence>
<feature type="compositionally biased region" description="Low complexity" evidence="3">
    <location>
        <begin position="1"/>
        <end position="30"/>
    </location>
</feature>
<dbReference type="GO" id="GO:0005634">
    <property type="term" value="C:nucleus"/>
    <property type="evidence" value="ECO:0007669"/>
    <property type="project" value="UniProtKB-SubCell"/>
</dbReference>
<dbReference type="PANTHER" id="PTHR37534">
    <property type="entry name" value="TRANSCRIPTIONAL ACTIVATOR PROTEIN UGA3"/>
    <property type="match status" value="1"/>
</dbReference>
<reference evidence="5" key="1">
    <citation type="submission" date="2022-08" db="EMBL/GenBank/DDBJ databases">
        <authorList>
            <consortium name="DOE Joint Genome Institute"/>
            <person name="Min B."/>
            <person name="Riley R."/>
            <person name="Sierra-Patev S."/>
            <person name="Naranjo-Ortiz M."/>
            <person name="Looney B."/>
            <person name="Konkel Z."/>
            <person name="Slot J.C."/>
            <person name="Sakamoto Y."/>
            <person name="Steenwyk J.L."/>
            <person name="Rokas A."/>
            <person name="Carro J."/>
            <person name="Camarero S."/>
            <person name="Ferreira P."/>
            <person name="Molpeceres G."/>
            <person name="Ruiz-Duenas F.J."/>
            <person name="Serrano A."/>
            <person name="Henrissat B."/>
            <person name="Drula E."/>
            <person name="Hughes K.W."/>
            <person name="Mata J.L."/>
            <person name="Ishikawa N.K."/>
            <person name="Vargas-Isla R."/>
            <person name="Ushijima S."/>
            <person name="Smith C.A."/>
            <person name="Ahrendt S."/>
            <person name="Andreopoulos W."/>
            <person name="He G."/>
            <person name="Labutti K."/>
            <person name="Lipzen A."/>
            <person name="Ng V."/>
            <person name="Sandor L."/>
            <person name="Barry K."/>
            <person name="Martinez A.T."/>
            <person name="Xiao Y."/>
            <person name="Gibbons J.G."/>
            <person name="Terashima K."/>
            <person name="Hibbett D.S."/>
            <person name="Grigoriev I.V."/>
        </authorList>
    </citation>
    <scope>NUCLEOTIDE SEQUENCE</scope>
    <source>
        <strain evidence="5">TFB10291</strain>
    </source>
</reference>
<accession>A0AA38NHU9</accession>
<evidence type="ECO:0000256" key="2">
    <source>
        <dbReference type="ARBA" id="ARBA00023242"/>
    </source>
</evidence>
<protein>
    <submittedName>
        <fullName evidence="5">Fungal-specific transcription factor domain-containing protein</fullName>
    </submittedName>
</protein>
<name>A0AA38NHU9_9AGAR</name>
<dbReference type="InterPro" id="IPR036864">
    <property type="entry name" value="Zn2-C6_fun-type_DNA-bd_sf"/>
</dbReference>
<dbReference type="EMBL" id="MU793511">
    <property type="protein sequence ID" value="KAJ3781952.1"/>
    <property type="molecule type" value="Genomic_DNA"/>
</dbReference>
<proteinExistence type="predicted"/>
<dbReference type="PROSITE" id="PS00463">
    <property type="entry name" value="ZN2_CY6_FUNGAL_1"/>
    <property type="match status" value="1"/>
</dbReference>
<feature type="region of interest" description="Disordered" evidence="3">
    <location>
        <begin position="135"/>
        <end position="173"/>
    </location>
</feature>
<dbReference type="Proteomes" id="UP001163798">
    <property type="component" value="Unassembled WGS sequence"/>
</dbReference>
<dbReference type="PANTHER" id="PTHR37534:SF20">
    <property type="entry name" value="PRO1A C6 ZINK-FINGER PROTEIN"/>
    <property type="match status" value="1"/>
</dbReference>
<evidence type="ECO:0000259" key="4">
    <source>
        <dbReference type="PROSITE" id="PS50048"/>
    </source>
</evidence>
<comment type="subcellular location">
    <subcellularLocation>
        <location evidence="1">Nucleus</location>
    </subcellularLocation>
</comment>
<dbReference type="SMART" id="SM00066">
    <property type="entry name" value="GAL4"/>
    <property type="match status" value="1"/>
</dbReference>
<dbReference type="InterPro" id="IPR001138">
    <property type="entry name" value="Zn2Cys6_DnaBD"/>
</dbReference>
<feature type="compositionally biased region" description="Polar residues" evidence="3">
    <location>
        <begin position="135"/>
        <end position="168"/>
    </location>
</feature>
<feature type="domain" description="Zn(2)-C6 fungal-type" evidence="4">
    <location>
        <begin position="67"/>
        <end position="97"/>
    </location>
</feature>
<feature type="compositionally biased region" description="Polar residues" evidence="3">
    <location>
        <begin position="222"/>
        <end position="238"/>
    </location>
</feature>
<gene>
    <name evidence="5" type="ORF">GGU10DRAFT_397109</name>
</gene>
<dbReference type="GO" id="GO:0008270">
    <property type="term" value="F:zinc ion binding"/>
    <property type="evidence" value="ECO:0007669"/>
    <property type="project" value="InterPro"/>
</dbReference>
<dbReference type="GO" id="GO:0000981">
    <property type="term" value="F:DNA-binding transcription factor activity, RNA polymerase II-specific"/>
    <property type="evidence" value="ECO:0007669"/>
    <property type="project" value="InterPro"/>
</dbReference>
<evidence type="ECO:0000313" key="5">
    <source>
        <dbReference type="EMBL" id="KAJ3781952.1"/>
    </source>
</evidence>